<dbReference type="PROSITE" id="PS00010">
    <property type="entry name" value="ASX_HYDROXYL"/>
    <property type="match status" value="1"/>
</dbReference>
<dbReference type="SUPFAM" id="SSF56496">
    <property type="entry name" value="Fibrinogen C-terminal domain-like"/>
    <property type="match status" value="1"/>
</dbReference>
<dbReference type="InterPro" id="IPR049883">
    <property type="entry name" value="NOTCH1_EGF-like"/>
</dbReference>
<evidence type="ECO:0000313" key="9">
    <source>
        <dbReference type="Proteomes" id="UP000001880"/>
    </source>
</evidence>
<protein>
    <submittedName>
        <fullName evidence="8">EGF calcium-binding domain protein</fullName>
    </submittedName>
</protein>
<dbReference type="SUPFAM" id="SSF57184">
    <property type="entry name" value="Growth factor receptor domain"/>
    <property type="match status" value="1"/>
</dbReference>
<keyword evidence="1" id="KW-0245">EGF-like domain</keyword>
<dbReference type="PROSITE" id="PS51257">
    <property type="entry name" value="PROKAR_LIPOPROTEIN"/>
    <property type="match status" value="1"/>
</dbReference>
<dbReference type="InterPro" id="IPR002181">
    <property type="entry name" value="Fibrinogen_a/b/g_C_dom"/>
</dbReference>
<dbReference type="InterPro" id="IPR051586">
    <property type="entry name" value="PKC-binding_NELL"/>
</dbReference>
<evidence type="ECO:0000256" key="5">
    <source>
        <dbReference type="ARBA" id="ARBA00023180"/>
    </source>
</evidence>
<organism evidence="8 9">
    <name type="scientific">Haliangium ochraceum (strain DSM 14365 / JCM 11303 / SMP-2)</name>
    <dbReference type="NCBI Taxonomy" id="502025"/>
    <lineage>
        <taxon>Bacteria</taxon>
        <taxon>Pseudomonadati</taxon>
        <taxon>Myxococcota</taxon>
        <taxon>Polyangia</taxon>
        <taxon>Haliangiales</taxon>
        <taxon>Kofleriaceae</taxon>
        <taxon>Haliangium</taxon>
    </lineage>
</organism>
<dbReference type="Gene3D" id="2.10.25.10">
    <property type="entry name" value="Laminin"/>
    <property type="match status" value="3"/>
</dbReference>
<dbReference type="InterPro" id="IPR001881">
    <property type="entry name" value="EGF-like_Ca-bd_dom"/>
</dbReference>
<dbReference type="SMART" id="SM00181">
    <property type="entry name" value="EGF"/>
    <property type="match status" value="3"/>
</dbReference>
<dbReference type="PANTHER" id="PTHR24042">
    <property type="entry name" value="NEL HOMOLOG"/>
    <property type="match status" value="1"/>
</dbReference>
<dbReference type="KEGG" id="hoh:Hoch_0754"/>
<dbReference type="Gene3D" id="3.90.215.10">
    <property type="entry name" value="Gamma Fibrinogen, chain A, domain 1"/>
    <property type="match status" value="1"/>
</dbReference>
<accession>D0LN03</accession>
<gene>
    <name evidence="8" type="ordered locus">Hoch_0754</name>
</gene>
<proteinExistence type="predicted"/>
<dbReference type="NCBIfam" id="NF040941">
    <property type="entry name" value="GGGWT_bact"/>
    <property type="match status" value="1"/>
</dbReference>
<dbReference type="GO" id="GO:0008201">
    <property type="term" value="F:heparin binding"/>
    <property type="evidence" value="ECO:0007669"/>
    <property type="project" value="TreeGrafter"/>
</dbReference>
<dbReference type="GO" id="GO:0005615">
    <property type="term" value="C:extracellular space"/>
    <property type="evidence" value="ECO:0007669"/>
    <property type="project" value="TreeGrafter"/>
</dbReference>
<dbReference type="HOGENOM" id="CLU_594172_0_0_7"/>
<evidence type="ECO:0000256" key="3">
    <source>
        <dbReference type="ARBA" id="ARBA00022737"/>
    </source>
</evidence>
<evidence type="ECO:0000256" key="2">
    <source>
        <dbReference type="ARBA" id="ARBA00022729"/>
    </source>
</evidence>
<dbReference type="InterPro" id="IPR014716">
    <property type="entry name" value="Fibrinogen_a/b/g_C_1"/>
</dbReference>
<keyword evidence="4" id="KW-1015">Disulfide bond</keyword>
<dbReference type="Pfam" id="PF00147">
    <property type="entry name" value="Fibrinogen_C"/>
    <property type="match status" value="1"/>
</dbReference>
<dbReference type="InterPro" id="IPR000152">
    <property type="entry name" value="EGF-type_Asp/Asn_hydroxyl_site"/>
</dbReference>
<keyword evidence="9" id="KW-1185">Reference proteome</keyword>
<dbReference type="FunFam" id="2.10.25.10:FF:000038">
    <property type="entry name" value="Fibrillin 2"/>
    <property type="match status" value="2"/>
</dbReference>
<dbReference type="InterPro" id="IPR036056">
    <property type="entry name" value="Fibrinogen-like_C"/>
</dbReference>
<evidence type="ECO:0000259" key="6">
    <source>
        <dbReference type="PROSITE" id="PS50026"/>
    </source>
</evidence>
<dbReference type="PROSITE" id="PS01186">
    <property type="entry name" value="EGF_2"/>
    <property type="match status" value="2"/>
</dbReference>
<name>D0LN03_HALO1</name>
<dbReference type="InterPro" id="IPR000742">
    <property type="entry name" value="EGF"/>
</dbReference>
<dbReference type="Proteomes" id="UP000001880">
    <property type="component" value="Chromosome"/>
</dbReference>
<evidence type="ECO:0000313" key="8">
    <source>
        <dbReference type="EMBL" id="ACY13374.1"/>
    </source>
</evidence>
<dbReference type="Pfam" id="PF07645">
    <property type="entry name" value="EGF_CA"/>
    <property type="match status" value="1"/>
</dbReference>
<dbReference type="eggNOG" id="COG3391">
    <property type="taxonomic scope" value="Bacteria"/>
</dbReference>
<dbReference type="InterPro" id="IPR009030">
    <property type="entry name" value="Growth_fac_rcpt_cys_sf"/>
</dbReference>
<dbReference type="Pfam" id="PF12947">
    <property type="entry name" value="EGF_3"/>
    <property type="match status" value="1"/>
</dbReference>
<feature type="domain" description="Fibrinogen C-terminal" evidence="7">
    <location>
        <begin position="201"/>
        <end position="253"/>
    </location>
</feature>
<dbReference type="AlphaFoldDB" id="D0LN03"/>
<reference evidence="8 9" key="1">
    <citation type="journal article" date="2010" name="Stand. Genomic Sci.">
        <title>Complete genome sequence of Haliangium ochraceum type strain (SMP-2).</title>
        <authorList>
            <consortium name="US DOE Joint Genome Institute (JGI-PGF)"/>
            <person name="Ivanova N."/>
            <person name="Daum C."/>
            <person name="Lang E."/>
            <person name="Abt B."/>
            <person name="Kopitz M."/>
            <person name="Saunders E."/>
            <person name="Lapidus A."/>
            <person name="Lucas S."/>
            <person name="Glavina Del Rio T."/>
            <person name="Nolan M."/>
            <person name="Tice H."/>
            <person name="Copeland A."/>
            <person name="Cheng J.F."/>
            <person name="Chen F."/>
            <person name="Bruce D."/>
            <person name="Goodwin L."/>
            <person name="Pitluck S."/>
            <person name="Mavromatis K."/>
            <person name="Pati A."/>
            <person name="Mikhailova N."/>
            <person name="Chen A."/>
            <person name="Palaniappan K."/>
            <person name="Land M."/>
            <person name="Hauser L."/>
            <person name="Chang Y.J."/>
            <person name="Jeffries C.D."/>
            <person name="Detter J.C."/>
            <person name="Brettin T."/>
            <person name="Rohde M."/>
            <person name="Goker M."/>
            <person name="Bristow J."/>
            <person name="Markowitz V."/>
            <person name="Eisen J.A."/>
            <person name="Hugenholtz P."/>
            <person name="Kyrpides N.C."/>
            <person name="Klenk H.P."/>
        </authorList>
    </citation>
    <scope>NUCLEOTIDE SEQUENCE [LARGE SCALE GENOMIC DNA]</scope>
    <source>
        <strain evidence="9">DSM 14365 / CIP 107738 / JCM 11303 / AJ 13395 / SMP-2</strain>
    </source>
</reference>
<dbReference type="PROSITE" id="PS50026">
    <property type="entry name" value="EGF_3"/>
    <property type="match status" value="2"/>
</dbReference>
<keyword evidence="2" id="KW-0732">Signal</keyword>
<feature type="domain" description="EGF-like" evidence="6">
    <location>
        <begin position="163"/>
        <end position="205"/>
    </location>
</feature>
<dbReference type="InterPro" id="IPR024731">
    <property type="entry name" value="NELL2-like_EGF"/>
</dbReference>
<dbReference type="EMBL" id="CP001804">
    <property type="protein sequence ID" value="ACY13374.1"/>
    <property type="molecule type" value="Genomic_DNA"/>
</dbReference>
<feature type="domain" description="EGF-like" evidence="6">
    <location>
        <begin position="123"/>
        <end position="162"/>
    </location>
</feature>
<dbReference type="GO" id="GO:0005509">
    <property type="term" value="F:calcium ion binding"/>
    <property type="evidence" value="ECO:0007669"/>
    <property type="project" value="InterPro"/>
</dbReference>
<sequence>MPRSMLVLLRAERAVFLGYLSLIALLGACFAPDYPQGIPCSGRQTCPPGQTCGADNVCRAVPLPPSSPNVDAAPVGIDAAAPDSAPAPSCADCDANASCEADTLPLSCRCNAGYAGDGFSCVDIDECAVSPDACGVGVCVNQDGGYACDCPAGYRDDGVTCVDIDECLADQPGTSCSPDATCTNTPGGHVCTCNPGFFGDGTSCRRPSSCADLLALAPATVTGVHTIDPDADGAAAPFDVFCDMDLEGGGWTLLLVSSDDGVDTWTMEARARMTTDTTPIGNLAATTRDFKSPGYHVLPFSALLFVHQPSGITAAYGDVGDGSIDFGSFLDAIDYPVCDFALAGNGHELTGGTLTRQGPLCDTDLYFNLGDHELDNISICRNPAGSSNATAFGPVWSTGNNNGCPFDDPAGAALGPHDVCGGCSPDIGARETDARGFGGPLGLNSGVAGQAENYIQMYAR</sequence>
<dbReference type="PANTHER" id="PTHR24042:SF5">
    <property type="entry name" value="EGF-LIKE CALCIUM-BINDING DOMAIN-CONTAINING PROTEIN"/>
    <property type="match status" value="1"/>
</dbReference>
<dbReference type="SMART" id="SM00179">
    <property type="entry name" value="EGF_CA"/>
    <property type="match status" value="2"/>
</dbReference>
<dbReference type="PROSITE" id="PS51406">
    <property type="entry name" value="FIBRINOGEN_C_2"/>
    <property type="match status" value="1"/>
</dbReference>
<dbReference type="STRING" id="502025.Hoch_0754"/>
<dbReference type="OrthoDB" id="5494230at2"/>
<keyword evidence="3" id="KW-0677">Repeat</keyword>
<evidence type="ECO:0000256" key="1">
    <source>
        <dbReference type="ARBA" id="ARBA00022536"/>
    </source>
</evidence>
<evidence type="ECO:0000256" key="4">
    <source>
        <dbReference type="ARBA" id="ARBA00023157"/>
    </source>
</evidence>
<dbReference type="CDD" id="cd00054">
    <property type="entry name" value="EGF_CA"/>
    <property type="match status" value="2"/>
</dbReference>
<keyword evidence="5" id="KW-0325">Glycoprotein</keyword>
<evidence type="ECO:0000259" key="7">
    <source>
        <dbReference type="PROSITE" id="PS51406"/>
    </source>
</evidence>